<keyword evidence="8" id="KW-1133">Transmembrane helix</keyword>
<evidence type="ECO:0000313" key="9">
    <source>
        <dbReference type="EMBL" id="EED87166.1"/>
    </source>
</evidence>
<proteinExistence type="predicted"/>
<dbReference type="InParanoid" id="B8LC69"/>
<dbReference type="eggNOG" id="ENOG502RWBJ">
    <property type="taxonomic scope" value="Eukaryota"/>
</dbReference>
<dbReference type="GO" id="GO:0005743">
    <property type="term" value="C:mitochondrial inner membrane"/>
    <property type="evidence" value="ECO:0007669"/>
    <property type="project" value="UniProtKB-SubCell"/>
</dbReference>
<feature type="transmembrane region" description="Helical" evidence="8">
    <location>
        <begin position="33"/>
        <end position="57"/>
    </location>
</feature>
<protein>
    <submittedName>
        <fullName evidence="9">Uncharacterized protein</fullName>
    </submittedName>
</protein>
<dbReference type="GeneID" id="7445399"/>
<evidence type="ECO:0000256" key="6">
    <source>
        <dbReference type="ARBA" id="ARBA00023128"/>
    </source>
</evidence>
<dbReference type="PaxDb" id="35128-Thaps8838"/>
<keyword evidence="7 8" id="KW-0472">Membrane</keyword>
<dbReference type="PANTHER" id="PTHR13094">
    <property type="entry name" value="NADH-UBIQUINONE OXIDOREDUCTASE PDSW SUBUNIT"/>
    <property type="match status" value="1"/>
</dbReference>
<dbReference type="GO" id="GO:0045271">
    <property type="term" value="C:respiratory chain complex I"/>
    <property type="evidence" value="ECO:0000318"/>
    <property type="project" value="GO_Central"/>
</dbReference>
<accession>B8LC69</accession>
<dbReference type="RefSeq" id="XP_002296470.1">
    <property type="nucleotide sequence ID" value="XM_002296434.1"/>
</dbReference>
<evidence type="ECO:0000256" key="3">
    <source>
        <dbReference type="ARBA" id="ARBA00022660"/>
    </source>
</evidence>
<dbReference type="HOGENOM" id="CLU_147041_0_0_1"/>
<keyword evidence="10" id="KW-1185">Reference proteome</keyword>
<keyword evidence="6" id="KW-0496">Mitochondrion</keyword>
<dbReference type="PANTHER" id="PTHR13094:SF1">
    <property type="entry name" value="NADH DEHYDROGENASE [UBIQUINONE] 1 BETA SUBCOMPLEX SUBUNIT 10"/>
    <property type="match status" value="1"/>
</dbReference>
<evidence type="ECO:0000256" key="7">
    <source>
        <dbReference type="ARBA" id="ARBA00023136"/>
    </source>
</evidence>
<dbReference type="EMBL" id="DS999415">
    <property type="protein sequence ID" value="EED87166.1"/>
    <property type="molecule type" value="Genomic_DNA"/>
</dbReference>
<dbReference type="InterPro" id="IPR039993">
    <property type="entry name" value="NDUFB10"/>
</dbReference>
<organism evidence="9 10">
    <name type="scientific">Thalassiosira pseudonana</name>
    <name type="common">Marine diatom</name>
    <name type="synonym">Cyclotella nana</name>
    <dbReference type="NCBI Taxonomy" id="35128"/>
    <lineage>
        <taxon>Eukaryota</taxon>
        <taxon>Sar</taxon>
        <taxon>Stramenopiles</taxon>
        <taxon>Ochrophyta</taxon>
        <taxon>Bacillariophyta</taxon>
        <taxon>Coscinodiscophyceae</taxon>
        <taxon>Thalassiosirophycidae</taxon>
        <taxon>Thalassiosirales</taxon>
        <taxon>Thalassiosiraceae</taxon>
        <taxon>Thalassiosira</taxon>
    </lineage>
</organism>
<dbReference type="KEGG" id="tps:THAPSDRAFT_8838"/>
<dbReference type="STRING" id="35128.B8LC69"/>
<evidence type="ECO:0000256" key="8">
    <source>
        <dbReference type="SAM" id="Phobius"/>
    </source>
</evidence>
<evidence type="ECO:0000256" key="4">
    <source>
        <dbReference type="ARBA" id="ARBA00022792"/>
    </source>
</evidence>
<keyword evidence="2" id="KW-0813">Transport</keyword>
<comment type="subcellular location">
    <subcellularLocation>
        <location evidence="1">Mitochondrion inner membrane</location>
        <topology evidence="1">Peripheral membrane protein</topology>
        <orientation evidence="1">Matrix side</orientation>
    </subcellularLocation>
</comment>
<evidence type="ECO:0000256" key="5">
    <source>
        <dbReference type="ARBA" id="ARBA00022982"/>
    </source>
</evidence>
<dbReference type="OMA" id="MTDMYDE"/>
<gene>
    <name evidence="9" type="ORF">THAPSDRAFT_8838</name>
</gene>
<keyword evidence="8" id="KW-0812">Transmembrane</keyword>
<dbReference type="Proteomes" id="UP000001449">
    <property type="component" value="Chromosome 11"/>
</dbReference>
<dbReference type="AlphaFoldDB" id="B8LC69"/>
<evidence type="ECO:0000313" key="10">
    <source>
        <dbReference type="Proteomes" id="UP000001449"/>
    </source>
</evidence>
<reference evidence="9 10" key="2">
    <citation type="journal article" date="2008" name="Nature">
        <title>The Phaeodactylum genome reveals the evolutionary history of diatom genomes.</title>
        <authorList>
            <person name="Bowler C."/>
            <person name="Allen A.E."/>
            <person name="Badger J.H."/>
            <person name="Grimwood J."/>
            <person name="Jabbari K."/>
            <person name="Kuo A."/>
            <person name="Maheswari U."/>
            <person name="Martens C."/>
            <person name="Maumus F."/>
            <person name="Otillar R.P."/>
            <person name="Rayko E."/>
            <person name="Salamov A."/>
            <person name="Vandepoele K."/>
            <person name="Beszteri B."/>
            <person name="Gruber A."/>
            <person name="Heijde M."/>
            <person name="Katinka M."/>
            <person name="Mock T."/>
            <person name="Valentin K."/>
            <person name="Verret F."/>
            <person name="Berges J.A."/>
            <person name="Brownlee C."/>
            <person name="Cadoret J.P."/>
            <person name="Chiovitti A."/>
            <person name="Choi C.J."/>
            <person name="Coesel S."/>
            <person name="De Martino A."/>
            <person name="Detter J.C."/>
            <person name="Durkin C."/>
            <person name="Falciatore A."/>
            <person name="Fournet J."/>
            <person name="Haruta M."/>
            <person name="Huysman M.J."/>
            <person name="Jenkins B.D."/>
            <person name="Jiroutova K."/>
            <person name="Jorgensen R.E."/>
            <person name="Joubert Y."/>
            <person name="Kaplan A."/>
            <person name="Kroger N."/>
            <person name="Kroth P.G."/>
            <person name="La Roche J."/>
            <person name="Lindquist E."/>
            <person name="Lommer M."/>
            <person name="Martin-Jezequel V."/>
            <person name="Lopez P.J."/>
            <person name="Lucas S."/>
            <person name="Mangogna M."/>
            <person name="McGinnis K."/>
            <person name="Medlin L.K."/>
            <person name="Montsant A."/>
            <person name="Oudot-Le Secq M.P."/>
            <person name="Napoli C."/>
            <person name="Obornik M."/>
            <person name="Parker M.S."/>
            <person name="Petit J.L."/>
            <person name="Porcel B.M."/>
            <person name="Poulsen N."/>
            <person name="Robison M."/>
            <person name="Rychlewski L."/>
            <person name="Rynearson T.A."/>
            <person name="Schmutz J."/>
            <person name="Shapiro H."/>
            <person name="Siaut M."/>
            <person name="Stanley M."/>
            <person name="Sussman M.R."/>
            <person name="Taylor A.R."/>
            <person name="Vardi A."/>
            <person name="von Dassow P."/>
            <person name="Vyverman W."/>
            <person name="Willis A."/>
            <person name="Wyrwicz L.S."/>
            <person name="Rokhsar D.S."/>
            <person name="Weissenbach J."/>
            <person name="Armbrust E.V."/>
            <person name="Green B.R."/>
            <person name="Van de Peer Y."/>
            <person name="Grigoriev I.V."/>
        </authorList>
    </citation>
    <scope>NUCLEOTIDE SEQUENCE [LARGE SCALE GENOMIC DNA]</scope>
    <source>
        <strain evidence="9 10">CCMP1335</strain>
    </source>
</reference>
<name>B8LC69_THAPS</name>
<sequence>MTDMYDEKKVPEFALPPYQHEDHGASGVHGSDSYLLCTLPSHFFIALCAVAITLTLLRPPPSPKQDGLGRAKNPVKYLQSIEQRARERQVAYETVRLLRRDVIECYRKEGVNHYENCKKPVETYARVVLKRDVGQVGPKYSDEGKNYGF</sequence>
<keyword evidence="3" id="KW-0679">Respiratory chain</keyword>
<keyword evidence="4" id="KW-0999">Mitochondrion inner membrane</keyword>
<keyword evidence="5" id="KW-0249">Electron transport</keyword>
<evidence type="ECO:0000256" key="1">
    <source>
        <dbReference type="ARBA" id="ARBA00004443"/>
    </source>
</evidence>
<evidence type="ECO:0000256" key="2">
    <source>
        <dbReference type="ARBA" id="ARBA00022448"/>
    </source>
</evidence>
<reference evidence="9 10" key="1">
    <citation type="journal article" date="2004" name="Science">
        <title>The genome of the diatom Thalassiosira pseudonana: ecology, evolution, and metabolism.</title>
        <authorList>
            <person name="Armbrust E.V."/>
            <person name="Berges J.A."/>
            <person name="Bowler C."/>
            <person name="Green B.R."/>
            <person name="Martinez D."/>
            <person name="Putnam N.H."/>
            <person name="Zhou S."/>
            <person name="Allen A.E."/>
            <person name="Apt K.E."/>
            <person name="Bechner M."/>
            <person name="Brzezinski M.A."/>
            <person name="Chaal B.K."/>
            <person name="Chiovitti A."/>
            <person name="Davis A.K."/>
            <person name="Demarest M.S."/>
            <person name="Detter J.C."/>
            <person name="Glavina T."/>
            <person name="Goodstein D."/>
            <person name="Hadi M.Z."/>
            <person name="Hellsten U."/>
            <person name="Hildebrand M."/>
            <person name="Jenkins B.D."/>
            <person name="Jurka J."/>
            <person name="Kapitonov V.V."/>
            <person name="Kroger N."/>
            <person name="Lau W.W."/>
            <person name="Lane T.W."/>
            <person name="Larimer F.W."/>
            <person name="Lippmeier J.C."/>
            <person name="Lucas S."/>
            <person name="Medina M."/>
            <person name="Montsant A."/>
            <person name="Obornik M."/>
            <person name="Parker M.S."/>
            <person name="Palenik B."/>
            <person name="Pazour G.J."/>
            <person name="Richardson P.M."/>
            <person name="Rynearson T.A."/>
            <person name="Saito M.A."/>
            <person name="Schwartz D.C."/>
            <person name="Thamatrakoln K."/>
            <person name="Valentin K."/>
            <person name="Vardi A."/>
            <person name="Wilkerson F.P."/>
            <person name="Rokhsar D.S."/>
        </authorList>
    </citation>
    <scope>NUCLEOTIDE SEQUENCE [LARGE SCALE GENOMIC DNA]</scope>
    <source>
        <strain evidence="9 10">CCMP1335</strain>
    </source>
</reference>